<evidence type="ECO:0000313" key="2">
    <source>
        <dbReference type="EMBL" id="KAI7744974.1"/>
    </source>
</evidence>
<feature type="region of interest" description="Disordered" evidence="1">
    <location>
        <begin position="128"/>
        <end position="189"/>
    </location>
</feature>
<evidence type="ECO:0000313" key="3">
    <source>
        <dbReference type="Proteomes" id="UP001206925"/>
    </source>
</evidence>
<feature type="compositionally biased region" description="Basic and acidic residues" evidence="1">
    <location>
        <begin position="90"/>
        <end position="103"/>
    </location>
</feature>
<proteinExistence type="predicted"/>
<feature type="compositionally biased region" description="Basic residues" evidence="1">
    <location>
        <begin position="20"/>
        <end position="35"/>
    </location>
</feature>
<dbReference type="PANTHER" id="PTHR34536:SF6">
    <property type="entry name" value="DENTIN SIALOPHOSPHOPROTEIN-LIKE PROTEIN"/>
    <property type="match status" value="1"/>
</dbReference>
<feature type="region of interest" description="Disordered" evidence="1">
    <location>
        <begin position="533"/>
        <end position="644"/>
    </location>
</feature>
<feature type="compositionally biased region" description="Polar residues" evidence="1">
    <location>
        <begin position="506"/>
        <end position="521"/>
    </location>
</feature>
<feature type="region of interest" description="Disordered" evidence="1">
    <location>
        <begin position="20"/>
        <end position="40"/>
    </location>
</feature>
<feature type="region of interest" description="Disordered" evidence="1">
    <location>
        <begin position="213"/>
        <end position="237"/>
    </location>
</feature>
<sequence length="804" mass="90901">MDLDLVKFINSDLTWTAVKKGHRSRPGHPRRTHANKSHDSVAFDYEKSGVAILGQHFAEETLDVPIKKRILRRQSPGQGARSPQPQTPSPHHEPPRSNEHASEKAVLDLSDFSGIELLAATACHSSGQVESAAMEEHSTPRIEPYPDASKQDISPINSIGSSVQDNTSSVTQNLPDGGNDESDKSPVPSKVVRLHWDLNTVMEEWEEPCEIQNMNSNDGLQNETRKSEVTEEEQGSLLSGKPEIVGIQVNCDADYLGKKHDAESCLSKSDVVDSFVNLATYTKVSTSTASVTLEETTIKVDADEKQAVSEVVQGGCLSLKGDTVDKLNSEDHLSDCCGSNVSQDKVKSGYDSPVEDGELREPATHSWEKLELEETECVDYESDNMYEDNSDAIESVTNETVDEHPATIEASVAVQNNDLEQGDKADASKMLVEKDSTSKTFFSERKNMMCLDRPTSTSFIRRSRSERDFDQEKFMGREGPSYNRGRWVDSISRNKHGSGGYPRPTNVRSAGSSSIDNNEALNYNPRGIYRNEYDGIHRGAPQSRDISRDRSRVGLRRAPQEEYNNPDPYYSERKAPSLASNFDRGANLSRSQKQSRSRSRSGSPIAWHFQKKRNVETKRESPDYKPDTRFPFRKPSETEAGLVSQTTGRIIRRFDDRNINSGQYRERRSSPVRTSHRTWHDMPEYVGKFKSDDHFGSHRTWHNLPGYVGKLKSDDHFGPRFPPNSSYSTIRDEKYGMMNERRRFRHDDDVSCKGYSRNEDNGYRYTRTESKCYRDPKYTSEEKGCRYTANKMFNTGEGHFRKDN</sequence>
<name>A0AAD5CNM2_AMBAR</name>
<dbReference type="EMBL" id="JAMZMK010007397">
    <property type="protein sequence ID" value="KAI7744974.1"/>
    <property type="molecule type" value="Genomic_DNA"/>
</dbReference>
<feature type="compositionally biased region" description="Basic and acidic residues" evidence="1">
    <location>
        <begin position="613"/>
        <end position="637"/>
    </location>
</feature>
<dbReference type="AlphaFoldDB" id="A0AAD5CNM2"/>
<feature type="compositionally biased region" description="Polar residues" evidence="1">
    <location>
        <begin position="75"/>
        <end position="84"/>
    </location>
</feature>
<dbReference type="PANTHER" id="PTHR34536">
    <property type="entry name" value="DENTIN SIALOPHOSPHOPROTEIN-LIKE PROTEIN"/>
    <property type="match status" value="1"/>
</dbReference>
<feature type="region of interest" description="Disordered" evidence="1">
    <location>
        <begin position="470"/>
        <end position="521"/>
    </location>
</feature>
<feature type="compositionally biased region" description="Polar residues" evidence="1">
    <location>
        <begin position="151"/>
        <end position="174"/>
    </location>
</feature>
<organism evidence="2 3">
    <name type="scientific">Ambrosia artemisiifolia</name>
    <name type="common">Common ragweed</name>
    <dbReference type="NCBI Taxonomy" id="4212"/>
    <lineage>
        <taxon>Eukaryota</taxon>
        <taxon>Viridiplantae</taxon>
        <taxon>Streptophyta</taxon>
        <taxon>Embryophyta</taxon>
        <taxon>Tracheophyta</taxon>
        <taxon>Spermatophyta</taxon>
        <taxon>Magnoliopsida</taxon>
        <taxon>eudicotyledons</taxon>
        <taxon>Gunneridae</taxon>
        <taxon>Pentapetalae</taxon>
        <taxon>asterids</taxon>
        <taxon>campanulids</taxon>
        <taxon>Asterales</taxon>
        <taxon>Asteraceae</taxon>
        <taxon>Asteroideae</taxon>
        <taxon>Heliantheae alliance</taxon>
        <taxon>Heliantheae</taxon>
        <taxon>Ambrosia</taxon>
    </lineage>
</organism>
<dbReference type="Proteomes" id="UP001206925">
    <property type="component" value="Unassembled WGS sequence"/>
</dbReference>
<feature type="compositionally biased region" description="Polar residues" evidence="1">
    <location>
        <begin position="213"/>
        <end position="222"/>
    </location>
</feature>
<reference evidence="2" key="1">
    <citation type="submission" date="2022-06" db="EMBL/GenBank/DDBJ databases">
        <title>Uncovering the hologenomic basis of an extraordinary plant invasion.</title>
        <authorList>
            <person name="Bieker V.C."/>
            <person name="Martin M.D."/>
            <person name="Gilbert T."/>
            <person name="Hodgins K."/>
            <person name="Battlay P."/>
            <person name="Petersen B."/>
            <person name="Wilson J."/>
        </authorList>
    </citation>
    <scope>NUCLEOTIDE SEQUENCE</scope>
    <source>
        <strain evidence="2">AA19_3_7</strain>
        <tissue evidence="2">Leaf</tissue>
    </source>
</reference>
<evidence type="ECO:0000256" key="1">
    <source>
        <dbReference type="SAM" id="MobiDB-lite"/>
    </source>
</evidence>
<comment type="caution">
    <text evidence="2">The sequence shown here is derived from an EMBL/GenBank/DDBJ whole genome shotgun (WGS) entry which is preliminary data.</text>
</comment>
<accession>A0AAD5CNM2</accession>
<keyword evidence="3" id="KW-1185">Reference proteome</keyword>
<gene>
    <name evidence="2" type="ORF">M8C21_003206</name>
</gene>
<feature type="region of interest" description="Disordered" evidence="1">
    <location>
        <begin position="73"/>
        <end position="103"/>
    </location>
</feature>
<protein>
    <submittedName>
        <fullName evidence="2">Uncharacterized protein</fullName>
    </submittedName>
</protein>